<dbReference type="EMBL" id="BOOH01000081">
    <property type="protein sequence ID" value="GIH81541.1"/>
    <property type="molecule type" value="Genomic_DNA"/>
</dbReference>
<keyword evidence="8" id="KW-0902">Two-component regulatory system</keyword>
<evidence type="ECO:0000256" key="9">
    <source>
        <dbReference type="SAM" id="MobiDB-lite"/>
    </source>
</evidence>
<keyword evidence="14" id="KW-1185">Reference proteome</keyword>
<reference evidence="13 14" key="1">
    <citation type="submission" date="2021-01" db="EMBL/GenBank/DDBJ databases">
        <title>Whole genome shotgun sequence of Planobispora longispora NBRC 13918.</title>
        <authorList>
            <person name="Komaki H."/>
            <person name="Tamura T."/>
        </authorList>
    </citation>
    <scope>NUCLEOTIDE SEQUENCE [LARGE SCALE GENOMIC DNA]</scope>
    <source>
        <strain evidence="13 14">NBRC 13918</strain>
    </source>
</reference>
<dbReference type="Pfam" id="PF02518">
    <property type="entry name" value="HATPase_c"/>
    <property type="match status" value="1"/>
</dbReference>
<evidence type="ECO:0000256" key="6">
    <source>
        <dbReference type="ARBA" id="ARBA00022777"/>
    </source>
</evidence>
<comment type="catalytic activity">
    <reaction evidence="1">
        <text>ATP + protein L-histidine = ADP + protein N-phospho-L-histidine.</text>
        <dbReference type="EC" id="2.7.13.3"/>
    </reaction>
</comment>
<evidence type="ECO:0000256" key="5">
    <source>
        <dbReference type="ARBA" id="ARBA00022741"/>
    </source>
</evidence>
<evidence type="ECO:0000256" key="2">
    <source>
        <dbReference type="ARBA" id="ARBA00012438"/>
    </source>
</evidence>
<name>A0A8J3WB71_9ACTN</name>
<keyword evidence="7" id="KW-0067">ATP-binding</keyword>
<dbReference type="CDD" id="cd16917">
    <property type="entry name" value="HATPase_UhpB-NarQ-NarX-like"/>
    <property type="match status" value="1"/>
</dbReference>
<dbReference type="PANTHER" id="PTHR24421">
    <property type="entry name" value="NITRATE/NITRITE SENSOR PROTEIN NARX-RELATED"/>
    <property type="match status" value="1"/>
</dbReference>
<feature type="domain" description="Histidine kinase/HSP90-like ATPase" evidence="11">
    <location>
        <begin position="190"/>
        <end position="296"/>
    </location>
</feature>
<dbReference type="PANTHER" id="PTHR24421:SF10">
    <property type="entry name" value="NITRATE_NITRITE SENSOR PROTEIN NARQ"/>
    <property type="match status" value="1"/>
</dbReference>
<proteinExistence type="predicted"/>
<dbReference type="InterPro" id="IPR011712">
    <property type="entry name" value="Sig_transdc_His_kin_sub3_dim/P"/>
</dbReference>
<dbReference type="GO" id="GO:0046983">
    <property type="term" value="F:protein dimerization activity"/>
    <property type="evidence" value="ECO:0007669"/>
    <property type="project" value="InterPro"/>
</dbReference>
<evidence type="ECO:0000259" key="11">
    <source>
        <dbReference type="Pfam" id="PF02518"/>
    </source>
</evidence>
<evidence type="ECO:0000256" key="1">
    <source>
        <dbReference type="ARBA" id="ARBA00000085"/>
    </source>
</evidence>
<organism evidence="13 14">
    <name type="scientific">Planobispora longispora</name>
    <dbReference type="NCBI Taxonomy" id="28887"/>
    <lineage>
        <taxon>Bacteria</taxon>
        <taxon>Bacillati</taxon>
        <taxon>Actinomycetota</taxon>
        <taxon>Actinomycetes</taxon>
        <taxon>Streptosporangiales</taxon>
        <taxon>Streptosporangiaceae</taxon>
        <taxon>Planobispora</taxon>
    </lineage>
</organism>
<evidence type="ECO:0000256" key="8">
    <source>
        <dbReference type="ARBA" id="ARBA00023012"/>
    </source>
</evidence>
<evidence type="ECO:0000256" key="7">
    <source>
        <dbReference type="ARBA" id="ARBA00022840"/>
    </source>
</evidence>
<keyword evidence="6" id="KW-0418">Kinase</keyword>
<evidence type="ECO:0000256" key="10">
    <source>
        <dbReference type="SAM" id="Phobius"/>
    </source>
</evidence>
<keyword evidence="10" id="KW-1133">Transmembrane helix</keyword>
<accession>A0A8J3WB71</accession>
<keyword evidence="10" id="KW-0812">Transmembrane</keyword>
<dbReference type="AlphaFoldDB" id="A0A8J3WB71"/>
<evidence type="ECO:0000313" key="13">
    <source>
        <dbReference type="EMBL" id="GIH81541.1"/>
    </source>
</evidence>
<evidence type="ECO:0000256" key="3">
    <source>
        <dbReference type="ARBA" id="ARBA00022553"/>
    </source>
</evidence>
<sequence length="345" mass="36410">MDGKSPREGTPPLGRAAYIAVMWRVDLIDVLLLLVVAGLSLAAARLARDRRRLAARLRDGQAELAGHRDALTHAALAAERARIAHELHDVVAHGISVMTLGVGAGRMIMEKDPARARETLWEAEESGRQALAELQRMLGLFGHGGVSASRTPQPRLSDLADLIAKVRAEGLRVDVVEDGQPAEVGPALELAAYRIVQEALRNTLRHAGAGSARVTLRWRPGFLDVLVRDDGRATAGGLPGHAGSAADTGPVPAAGLRAATGNGLLGMRERVSLFGGTLQAAPHADGGFEVWARLPTTGEARGSYPPWQAARPAGSAELAKPAEPAEPEEPEELAKLVESGVSRTR</sequence>
<evidence type="ECO:0000313" key="14">
    <source>
        <dbReference type="Proteomes" id="UP000616724"/>
    </source>
</evidence>
<dbReference type="InterPro" id="IPR050482">
    <property type="entry name" value="Sensor_HK_TwoCompSys"/>
</dbReference>
<feature type="transmembrane region" description="Helical" evidence="10">
    <location>
        <begin position="27"/>
        <end position="47"/>
    </location>
</feature>
<feature type="region of interest" description="Disordered" evidence="9">
    <location>
        <begin position="302"/>
        <end position="345"/>
    </location>
</feature>
<keyword evidence="3" id="KW-0597">Phosphoprotein</keyword>
<protein>
    <recommendedName>
        <fullName evidence="2">histidine kinase</fullName>
        <ecNumber evidence="2">2.7.13.3</ecNumber>
    </recommendedName>
</protein>
<keyword evidence="4" id="KW-0808">Transferase</keyword>
<dbReference type="GO" id="GO:0005524">
    <property type="term" value="F:ATP binding"/>
    <property type="evidence" value="ECO:0007669"/>
    <property type="project" value="UniProtKB-KW"/>
</dbReference>
<dbReference type="Proteomes" id="UP000616724">
    <property type="component" value="Unassembled WGS sequence"/>
</dbReference>
<keyword evidence="10" id="KW-0472">Membrane</keyword>
<dbReference type="Gene3D" id="1.20.5.1930">
    <property type="match status" value="1"/>
</dbReference>
<comment type="caution">
    <text evidence="13">The sequence shown here is derived from an EMBL/GenBank/DDBJ whole genome shotgun (WGS) entry which is preliminary data.</text>
</comment>
<dbReference type="Gene3D" id="3.30.565.10">
    <property type="entry name" value="Histidine kinase-like ATPase, C-terminal domain"/>
    <property type="match status" value="1"/>
</dbReference>
<evidence type="ECO:0000256" key="4">
    <source>
        <dbReference type="ARBA" id="ARBA00022679"/>
    </source>
</evidence>
<dbReference type="EC" id="2.7.13.3" evidence="2"/>
<dbReference type="InterPro" id="IPR036890">
    <property type="entry name" value="HATPase_C_sf"/>
</dbReference>
<dbReference type="SUPFAM" id="SSF55874">
    <property type="entry name" value="ATPase domain of HSP90 chaperone/DNA topoisomerase II/histidine kinase"/>
    <property type="match status" value="1"/>
</dbReference>
<dbReference type="InterPro" id="IPR003594">
    <property type="entry name" value="HATPase_dom"/>
</dbReference>
<keyword evidence="5" id="KW-0547">Nucleotide-binding</keyword>
<feature type="domain" description="Signal transduction histidine kinase subgroup 3 dimerisation and phosphoacceptor" evidence="12">
    <location>
        <begin position="79"/>
        <end position="140"/>
    </location>
</feature>
<dbReference type="GO" id="GO:0016020">
    <property type="term" value="C:membrane"/>
    <property type="evidence" value="ECO:0007669"/>
    <property type="project" value="InterPro"/>
</dbReference>
<gene>
    <name evidence="13" type="ORF">Plo01_79700</name>
</gene>
<evidence type="ECO:0000259" key="12">
    <source>
        <dbReference type="Pfam" id="PF07730"/>
    </source>
</evidence>
<dbReference type="GO" id="GO:0000155">
    <property type="term" value="F:phosphorelay sensor kinase activity"/>
    <property type="evidence" value="ECO:0007669"/>
    <property type="project" value="InterPro"/>
</dbReference>
<dbReference type="Pfam" id="PF07730">
    <property type="entry name" value="HisKA_3"/>
    <property type="match status" value="1"/>
</dbReference>